<feature type="transmembrane region" description="Helical" evidence="6">
    <location>
        <begin position="182"/>
        <end position="205"/>
    </location>
</feature>
<dbReference type="PANTHER" id="PTHR23519:SF1">
    <property type="entry name" value="AUTOPHAGY-RELATED PROTEIN 22"/>
    <property type="match status" value="1"/>
</dbReference>
<dbReference type="InterPro" id="IPR050495">
    <property type="entry name" value="ATG22/LtaA_families"/>
</dbReference>
<feature type="transmembrane region" description="Helical" evidence="6">
    <location>
        <begin position="308"/>
        <end position="325"/>
    </location>
</feature>
<evidence type="ECO:0000256" key="6">
    <source>
        <dbReference type="SAM" id="Phobius"/>
    </source>
</evidence>
<evidence type="ECO:0000313" key="9">
    <source>
        <dbReference type="Proteomes" id="UP000669060"/>
    </source>
</evidence>
<feature type="transmembrane region" description="Helical" evidence="6">
    <location>
        <begin position="110"/>
        <end position="134"/>
    </location>
</feature>
<name>A0ABS3TN52_9PSED</name>
<protein>
    <submittedName>
        <fullName evidence="8">MFS transporter</fullName>
    </submittedName>
</protein>
<evidence type="ECO:0000256" key="2">
    <source>
        <dbReference type="ARBA" id="ARBA00022448"/>
    </source>
</evidence>
<evidence type="ECO:0000313" key="8">
    <source>
        <dbReference type="EMBL" id="MBO3275086.1"/>
    </source>
</evidence>
<gene>
    <name evidence="8" type="ORF">JFY56_07615</name>
</gene>
<organism evidence="8 9">
    <name type="scientific">Pseudomonas schmalbachii</name>
    <dbReference type="NCBI Taxonomy" id="2816993"/>
    <lineage>
        <taxon>Bacteria</taxon>
        <taxon>Pseudomonadati</taxon>
        <taxon>Pseudomonadota</taxon>
        <taxon>Gammaproteobacteria</taxon>
        <taxon>Pseudomonadales</taxon>
        <taxon>Pseudomonadaceae</taxon>
        <taxon>Pseudomonas</taxon>
    </lineage>
</organism>
<feature type="transmembrane region" description="Helical" evidence="6">
    <location>
        <begin position="331"/>
        <end position="353"/>
    </location>
</feature>
<dbReference type="InterPro" id="IPR020846">
    <property type="entry name" value="MFS_dom"/>
</dbReference>
<feature type="transmembrane region" description="Helical" evidence="6">
    <location>
        <begin position="54"/>
        <end position="74"/>
    </location>
</feature>
<dbReference type="Proteomes" id="UP000669060">
    <property type="component" value="Unassembled WGS sequence"/>
</dbReference>
<dbReference type="SUPFAM" id="SSF103473">
    <property type="entry name" value="MFS general substrate transporter"/>
    <property type="match status" value="1"/>
</dbReference>
<dbReference type="PANTHER" id="PTHR23519">
    <property type="entry name" value="AUTOPHAGY-RELATED PROTEIN 22"/>
    <property type="match status" value="1"/>
</dbReference>
<feature type="transmembrane region" description="Helical" evidence="6">
    <location>
        <begin position="86"/>
        <end position="104"/>
    </location>
</feature>
<keyword evidence="2" id="KW-0813">Transport</keyword>
<feature type="transmembrane region" description="Helical" evidence="6">
    <location>
        <begin position="244"/>
        <end position="266"/>
    </location>
</feature>
<keyword evidence="3 6" id="KW-0812">Transmembrane</keyword>
<comment type="subcellular location">
    <subcellularLocation>
        <location evidence="1">Endomembrane system</location>
        <topology evidence="1">Multi-pass membrane protein</topology>
    </subcellularLocation>
</comment>
<reference evidence="8 9" key="1">
    <citation type="submission" date="2020-12" db="EMBL/GenBank/DDBJ databases">
        <title>Pseudomonas schmalbachii sp. nov. isolated from millipede gut.</title>
        <authorList>
            <person name="Shelomi M."/>
        </authorList>
    </citation>
    <scope>NUCLEOTIDE SEQUENCE [LARGE SCALE GENOMIC DNA]</scope>
    <source>
        <strain evidence="8 9">Milli4</strain>
    </source>
</reference>
<dbReference type="RefSeq" id="WP_208312928.1">
    <property type="nucleotide sequence ID" value="NZ_JAELYA010000002.1"/>
</dbReference>
<evidence type="ECO:0000256" key="5">
    <source>
        <dbReference type="ARBA" id="ARBA00023136"/>
    </source>
</evidence>
<keyword evidence="9" id="KW-1185">Reference proteome</keyword>
<evidence type="ECO:0000256" key="1">
    <source>
        <dbReference type="ARBA" id="ARBA00004127"/>
    </source>
</evidence>
<comment type="caution">
    <text evidence="8">The sequence shown here is derived from an EMBL/GenBank/DDBJ whole genome shotgun (WGS) entry which is preliminary data.</text>
</comment>
<accession>A0ABS3TN52</accession>
<dbReference type="PROSITE" id="PS50850">
    <property type="entry name" value="MFS"/>
    <property type="match status" value="1"/>
</dbReference>
<feature type="transmembrane region" description="Helical" evidence="6">
    <location>
        <begin position="397"/>
        <end position="416"/>
    </location>
</feature>
<dbReference type="InterPro" id="IPR024671">
    <property type="entry name" value="Atg22-like"/>
</dbReference>
<keyword evidence="5 6" id="KW-0472">Membrane</keyword>
<dbReference type="EMBL" id="JAELYA010000002">
    <property type="protein sequence ID" value="MBO3275086.1"/>
    <property type="molecule type" value="Genomic_DNA"/>
</dbReference>
<feature type="transmembrane region" description="Helical" evidence="6">
    <location>
        <begin position="27"/>
        <end position="48"/>
    </location>
</feature>
<evidence type="ECO:0000256" key="3">
    <source>
        <dbReference type="ARBA" id="ARBA00022692"/>
    </source>
</evidence>
<proteinExistence type="predicted"/>
<dbReference type="InterPro" id="IPR036259">
    <property type="entry name" value="MFS_trans_sf"/>
</dbReference>
<keyword evidence="4 6" id="KW-1133">Transmembrane helix</keyword>
<feature type="transmembrane region" description="Helical" evidence="6">
    <location>
        <begin position="365"/>
        <end position="385"/>
    </location>
</feature>
<evidence type="ECO:0000256" key="4">
    <source>
        <dbReference type="ARBA" id="ARBA00022989"/>
    </source>
</evidence>
<dbReference type="Gene3D" id="1.20.1250.20">
    <property type="entry name" value="MFS general substrate transporter like domains"/>
    <property type="match status" value="1"/>
</dbReference>
<feature type="transmembrane region" description="Helical" evidence="6">
    <location>
        <begin position="146"/>
        <end position="170"/>
    </location>
</feature>
<feature type="domain" description="Major facilitator superfamily (MFS) profile" evidence="7">
    <location>
        <begin position="240"/>
        <end position="435"/>
    </location>
</feature>
<sequence length="435" mass="46148">MSASLVPGVQYREVWAWAMYDFANSGYTTVVTTAVFNAFFVAVVAGGADWGTLAWTSAISLSYLLVILSAPLVGAYADARACKKRLLLLTTIGCVLCTAGLALAGPGTLALAVLFVVLSNYFFGTGENLVAAFLPELARSDALGRVSGWGWGLGYIGGLLSLGACLAYVAWAQGRGQEAAQFVPVCMLITAALFALSSLPTFLFLRERAKPQLRADERHTLRETWARLARTLGEARRYRDLLRFLLCTVSYQAGISAVITLAAIYADQAMGFSTQDTLMLIFVVNITASLGALAFGHLQDYLGHRATLALTLVGWILMVGLVWSAQGPAQFWLAANVAGLCMGASQSAGRAIVGLLAPPTRLGEFFGLWGQAVKLSSILGPMTYGLTNWLSGGDHRLAMLVTGSYFVVGLLLLAGVDLKRGQRAALLDAPQTAAA</sequence>
<dbReference type="Pfam" id="PF11700">
    <property type="entry name" value="ATG22"/>
    <property type="match status" value="1"/>
</dbReference>
<feature type="transmembrane region" description="Helical" evidence="6">
    <location>
        <begin position="278"/>
        <end position="296"/>
    </location>
</feature>
<evidence type="ECO:0000259" key="7">
    <source>
        <dbReference type="PROSITE" id="PS50850"/>
    </source>
</evidence>